<dbReference type="PANTHER" id="PTHR22953">
    <property type="entry name" value="ACID PHOSPHATASE RELATED"/>
    <property type="match status" value="1"/>
</dbReference>
<dbReference type="Pfam" id="PF00149">
    <property type="entry name" value="Metallophos"/>
    <property type="match status" value="1"/>
</dbReference>
<feature type="domain" description="Calcineurin-like phosphoesterase" evidence="3">
    <location>
        <begin position="151"/>
        <end position="364"/>
    </location>
</feature>
<dbReference type="EMBL" id="JANBOH010000012">
    <property type="protein sequence ID" value="KAJ1648076.1"/>
    <property type="molecule type" value="Genomic_DNA"/>
</dbReference>
<dbReference type="GO" id="GO:0003993">
    <property type="term" value="F:acid phosphatase activity"/>
    <property type="evidence" value="ECO:0007669"/>
    <property type="project" value="InterPro"/>
</dbReference>
<dbReference type="PANTHER" id="PTHR22953:SF153">
    <property type="entry name" value="PURPLE ACID PHOSPHATASE"/>
    <property type="match status" value="1"/>
</dbReference>
<evidence type="ECO:0000313" key="5">
    <source>
        <dbReference type="Proteomes" id="UP001145021"/>
    </source>
</evidence>
<organism evidence="4 5">
    <name type="scientific">Coemansia asiatica</name>
    <dbReference type="NCBI Taxonomy" id="1052880"/>
    <lineage>
        <taxon>Eukaryota</taxon>
        <taxon>Fungi</taxon>
        <taxon>Fungi incertae sedis</taxon>
        <taxon>Zoopagomycota</taxon>
        <taxon>Kickxellomycotina</taxon>
        <taxon>Kickxellomycetes</taxon>
        <taxon>Kickxellales</taxon>
        <taxon>Kickxellaceae</taxon>
        <taxon>Coemansia</taxon>
    </lineage>
</organism>
<sequence>MKHYVRLWILFVFLQILILHKLYGALESPWVLAIKSSASDWLSQQTVYPCSFRKLPMVFEHGDGYYYVVWETTCSSESPLFKWWADGESTSKPTQYIEPWYKKLDNSHHRYAVIFGPVGEVSDVHYQVMNFRLSTKTYTIHRQISSSDHHRVLVISDNQNGPKEFREVLSTVKSRYAKIGSPHAILHVGDAVQNANRLSDWQGQLFSPMEDIVDYQHGSPIIFVPGNHDHDKARRPDNKNLYPDMYHGIRSTEGLSKDIVSNGTYHRFFHSVSVGSARIIVLDAECPSAEQTAFLKRELESTEFQSARFRIVSVHIPPFIEFWDPFAWNIKNEKHWGEHVRLEYDSLFRKYGVDLVISGHQHNYQRATIEYNGKNIISYAIVGGAGGTLDLVRVQDWKMYNRTYLGHHFVSLSISNSKLEWLAFNVAGSVIDRFSIER</sequence>
<evidence type="ECO:0000313" key="4">
    <source>
        <dbReference type="EMBL" id="KAJ1648076.1"/>
    </source>
</evidence>
<dbReference type="AlphaFoldDB" id="A0A9W7XRJ4"/>
<evidence type="ECO:0000259" key="3">
    <source>
        <dbReference type="Pfam" id="PF00149"/>
    </source>
</evidence>
<keyword evidence="1 2" id="KW-0732">Signal</keyword>
<feature type="signal peptide" evidence="2">
    <location>
        <begin position="1"/>
        <end position="24"/>
    </location>
</feature>
<protein>
    <recommendedName>
        <fullName evidence="3">Calcineurin-like phosphoesterase domain-containing protein</fullName>
    </recommendedName>
</protein>
<reference evidence="4" key="1">
    <citation type="submission" date="2022-07" db="EMBL/GenBank/DDBJ databases">
        <title>Phylogenomic reconstructions and comparative analyses of Kickxellomycotina fungi.</title>
        <authorList>
            <person name="Reynolds N.K."/>
            <person name="Stajich J.E."/>
            <person name="Barry K."/>
            <person name="Grigoriev I.V."/>
            <person name="Crous P."/>
            <person name="Smith M.E."/>
        </authorList>
    </citation>
    <scope>NUCLEOTIDE SEQUENCE</scope>
    <source>
        <strain evidence="4">NBRC 105413</strain>
    </source>
</reference>
<accession>A0A9W7XRJ4</accession>
<name>A0A9W7XRJ4_9FUNG</name>
<evidence type="ECO:0000256" key="1">
    <source>
        <dbReference type="ARBA" id="ARBA00022729"/>
    </source>
</evidence>
<evidence type="ECO:0000256" key="2">
    <source>
        <dbReference type="SAM" id="SignalP"/>
    </source>
</evidence>
<keyword evidence="5" id="KW-1185">Reference proteome</keyword>
<gene>
    <name evidence="4" type="ORF">LPJ64_000612</name>
</gene>
<dbReference type="Proteomes" id="UP001145021">
    <property type="component" value="Unassembled WGS sequence"/>
</dbReference>
<dbReference type="InterPro" id="IPR004843">
    <property type="entry name" value="Calcineurin-like_PHP"/>
</dbReference>
<dbReference type="InterPro" id="IPR029052">
    <property type="entry name" value="Metallo-depent_PP-like"/>
</dbReference>
<dbReference type="InterPro" id="IPR039331">
    <property type="entry name" value="PAPs-like"/>
</dbReference>
<dbReference type="Gene3D" id="3.60.21.10">
    <property type="match status" value="1"/>
</dbReference>
<comment type="caution">
    <text evidence="4">The sequence shown here is derived from an EMBL/GenBank/DDBJ whole genome shotgun (WGS) entry which is preliminary data.</text>
</comment>
<feature type="chain" id="PRO_5040781501" description="Calcineurin-like phosphoesterase domain-containing protein" evidence="2">
    <location>
        <begin position="25"/>
        <end position="438"/>
    </location>
</feature>
<proteinExistence type="predicted"/>
<dbReference type="SUPFAM" id="SSF56300">
    <property type="entry name" value="Metallo-dependent phosphatases"/>
    <property type="match status" value="1"/>
</dbReference>